<dbReference type="Proteomes" id="UP001302321">
    <property type="component" value="Unassembled WGS sequence"/>
</dbReference>
<evidence type="ECO:0000256" key="1">
    <source>
        <dbReference type="SAM" id="Phobius"/>
    </source>
</evidence>
<sequence length="116" mass="13137">MFLTGGCHIFLERKRFLVIMLSLFTLVDGYLCVCHFRHGILRSKTSVWWRTESQSRNFCEAWESSRWHQTSGVRSVAFDSPCESANFNLADGCESLVCPGVLECVLSTVNGGRRPT</sequence>
<evidence type="ECO:0000313" key="3">
    <source>
        <dbReference type="Proteomes" id="UP001302321"/>
    </source>
</evidence>
<proteinExistence type="predicted"/>
<protein>
    <submittedName>
        <fullName evidence="2">Uncharacterized protein</fullName>
    </submittedName>
</protein>
<accession>A0AAN6W5U1</accession>
<comment type="caution">
    <text evidence="2">The sequence shown here is derived from an EMBL/GenBank/DDBJ whole genome shotgun (WGS) entry which is preliminary data.</text>
</comment>
<keyword evidence="1" id="KW-0812">Transmembrane</keyword>
<reference evidence="2" key="2">
    <citation type="submission" date="2023-05" db="EMBL/GenBank/DDBJ databases">
        <authorList>
            <consortium name="Lawrence Berkeley National Laboratory"/>
            <person name="Steindorff A."/>
            <person name="Hensen N."/>
            <person name="Bonometti L."/>
            <person name="Westerberg I."/>
            <person name="Brannstrom I.O."/>
            <person name="Guillou S."/>
            <person name="Cros-Aarteil S."/>
            <person name="Calhoun S."/>
            <person name="Haridas S."/>
            <person name="Kuo A."/>
            <person name="Mondo S."/>
            <person name="Pangilinan J."/>
            <person name="Riley R."/>
            <person name="Labutti K."/>
            <person name="Andreopoulos B."/>
            <person name="Lipzen A."/>
            <person name="Chen C."/>
            <person name="Yanf M."/>
            <person name="Daum C."/>
            <person name="Ng V."/>
            <person name="Clum A."/>
            <person name="Ohm R."/>
            <person name="Martin F."/>
            <person name="Silar P."/>
            <person name="Natvig D."/>
            <person name="Lalanne C."/>
            <person name="Gautier V."/>
            <person name="Ament-Velasquez S.L."/>
            <person name="Kruys A."/>
            <person name="Hutchinson M.I."/>
            <person name="Powell A.J."/>
            <person name="Barry K."/>
            <person name="Miller A.N."/>
            <person name="Grigoriev I.V."/>
            <person name="Debuchy R."/>
            <person name="Gladieux P."/>
            <person name="Thoren M.H."/>
            <person name="Johannesson H."/>
        </authorList>
    </citation>
    <scope>NUCLEOTIDE SEQUENCE</scope>
    <source>
        <strain evidence="2">CBS 892.96</strain>
    </source>
</reference>
<keyword evidence="1" id="KW-0472">Membrane</keyword>
<keyword evidence="3" id="KW-1185">Reference proteome</keyword>
<keyword evidence="1" id="KW-1133">Transmembrane helix</keyword>
<dbReference type="EMBL" id="MU866214">
    <property type="protein sequence ID" value="KAK4175953.1"/>
    <property type="molecule type" value="Genomic_DNA"/>
</dbReference>
<dbReference type="AlphaFoldDB" id="A0AAN6W5U1"/>
<reference evidence="2" key="1">
    <citation type="journal article" date="2023" name="Mol. Phylogenet. Evol.">
        <title>Genome-scale phylogeny and comparative genomics of the fungal order Sordariales.</title>
        <authorList>
            <person name="Hensen N."/>
            <person name="Bonometti L."/>
            <person name="Westerberg I."/>
            <person name="Brannstrom I.O."/>
            <person name="Guillou S."/>
            <person name="Cros-Aarteil S."/>
            <person name="Calhoun S."/>
            <person name="Haridas S."/>
            <person name="Kuo A."/>
            <person name="Mondo S."/>
            <person name="Pangilinan J."/>
            <person name="Riley R."/>
            <person name="LaButti K."/>
            <person name="Andreopoulos B."/>
            <person name="Lipzen A."/>
            <person name="Chen C."/>
            <person name="Yan M."/>
            <person name="Daum C."/>
            <person name="Ng V."/>
            <person name="Clum A."/>
            <person name="Steindorff A."/>
            <person name="Ohm R.A."/>
            <person name="Martin F."/>
            <person name="Silar P."/>
            <person name="Natvig D.O."/>
            <person name="Lalanne C."/>
            <person name="Gautier V."/>
            <person name="Ament-Velasquez S.L."/>
            <person name="Kruys A."/>
            <person name="Hutchinson M.I."/>
            <person name="Powell A.J."/>
            <person name="Barry K."/>
            <person name="Miller A.N."/>
            <person name="Grigoriev I.V."/>
            <person name="Debuchy R."/>
            <person name="Gladieux P."/>
            <person name="Hiltunen Thoren M."/>
            <person name="Johannesson H."/>
        </authorList>
    </citation>
    <scope>NUCLEOTIDE SEQUENCE</scope>
    <source>
        <strain evidence="2">CBS 892.96</strain>
    </source>
</reference>
<evidence type="ECO:0000313" key="2">
    <source>
        <dbReference type="EMBL" id="KAK4175953.1"/>
    </source>
</evidence>
<gene>
    <name evidence="2" type="ORF">QBC36DRAFT_330356</name>
</gene>
<organism evidence="2 3">
    <name type="scientific">Triangularia setosa</name>
    <dbReference type="NCBI Taxonomy" id="2587417"/>
    <lineage>
        <taxon>Eukaryota</taxon>
        <taxon>Fungi</taxon>
        <taxon>Dikarya</taxon>
        <taxon>Ascomycota</taxon>
        <taxon>Pezizomycotina</taxon>
        <taxon>Sordariomycetes</taxon>
        <taxon>Sordariomycetidae</taxon>
        <taxon>Sordariales</taxon>
        <taxon>Podosporaceae</taxon>
        <taxon>Triangularia</taxon>
    </lineage>
</organism>
<feature type="transmembrane region" description="Helical" evidence="1">
    <location>
        <begin position="16"/>
        <end position="36"/>
    </location>
</feature>
<name>A0AAN6W5U1_9PEZI</name>